<evidence type="ECO:0000313" key="5">
    <source>
        <dbReference type="Proteomes" id="UP000694864"/>
    </source>
</evidence>
<dbReference type="PANTHER" id="PTHR32258">
    <property type="entry name" value="PROTEIN NETWORKED 4A"/>
    <property type="match status" value="1"/>
</dbReference>
<evidence type="ECO:0000313" key="6">
    <source>
        <dbReference type="RefSeq" id="XP_019084357.1"/>
    </source>
</evidence>
<accession>A0ABM1QC69</accession>
<organism evidence="5 6">
    <name type="scientific">Camelina sativa</name>
    <name type="common">False flax</name>
    <name type="synonym">Myagrum sativum</name>
    <dbReference type="NCBI Taxonomy" id="90675"/>
    <lineage>
        <taxon>Eukaryota</taxon>
        <taxon>Viridiplantae</taxon>
        <taxon>Streptophyta</taxon>
        <taxon>Embryophyta</taxon>
        <taxon>Tracheophyta</taxon>
        <taxon>Spermatophyta</taxon>
        <taxon>Magnoliopsida</taxon>
        <taxon>eudicotyledons</taxon>
        <taxon>Gunneridae</taxon>
        <taxon>Pentapetalae</taxon>
        <taxon>rosids</taxon>
        <taxon>malvids</taxon>
        <taxon>Brassicales</taxon>
        <taxon>Brassicaceae</taxon>
        <taxon>Camelineae</taxon>
        <taxon>Camelina</taxon>
    </lineage>
</organism>
<keyword evidence="3" id="KW-1133">Transmembrane helix</keyword>
<proteinExistence type="inferred from homology"/>
<keyword evidence="3" id="KW-0812">Transmembrane</keyword>
<keyword evidence="1" id="KW-0175">Coiled coil</keyword>
<evidence type="ECO:0000256" key="2">
    <source>
        <dbReference type="ARBA" id="ARBA00038006"/>
    </source>
</evidence>
<evidence type="ECO:0000259" key="4">
    <source>
        <dbReference type="PROSITE" id="PS51774"/>
    </source>
</evidence>
<keyword evidence="3" id="KW-0472">Membrane</keyword>
<dbReference type="PROSITE" id="PS51774">
    <property type="entry name" value="NAB"/>
    <property type="match status" value="1"/>
</dbReference>
<feature type="transmembrane region" description="Helical" evidence="3">
    <location>
        <begin position="160"/>
        <end position="181"/>
    </location>
</feature>
<dbReference type="Proteomes" id="UP000694864">
    <property type="component" value="Chromosome 8"/>
</dbReference>
<dbReference type="PANTHER" id="PTHR32258:SF28">
    <property type="entry name" value="PROTEIN NETWORKED 3A-RELATED"/>
    <property type="match status" value="1"/>
</dbReference>
<feature type="domain" description="NAB" evidence="4">
    <location>
        <begin position="5"/>
        <end position="93"/>
    </location>
</feature>
<evidence type="ECO:0000256" key="3">
    <source>
        <dbReference type="SAM" id="Phobius"/>
    </source>
</evidence>
<dbReference type="RefSeq" id="XP_019084357.1">
    <property type="nucleotide sequence ID" value="XM_019228812.1"/>
</dbReference>
<gene>
    <name evidence="6" type="primary">LOC109125975</name>
</gene>
<keyword evidence="5" id="KW-1185">Reference proteome</keyword>
<reference evidence="6" key="2">
    <citation type="submission" date="2025-08" db="UniProtKB">
        <authorList>
            <consortium name="RefSeq"/>
        </authorList>
    </citation>
    <scope>IDENTIFICATION</scope>
    <source>
        <tissue evidence="6">Leaf</tissue>
    </source>
</reference>
<evidence type="ECO:0000256" key="1">
    <source>
        <dbReference type="ARBA" id="ARBA00023054"/>
    </source>
</evidence>
<sequence length="184" mass="21409">MEGTAKWWWIGENHNTSNSSHWLTSTLSELDAKTKKVMRVIDEVDDEADSFVKRAKIYHEKKPELVAMIQDLYRSHRSHRSLAQKHDLLIKTSSLNPSEETESEVDDGEEDQIVVFGDDDGETMNETIKEELVRLGEENRVYKEKREVAWLFADLFKVPFASVAIGKYFVLFFCAFVYHFLCIL</sequence>
<name>A0ABM1QC69_CAMSA</name>
<comment type="similarity">
    <text evidence="2">Belongs to the NET family.</text>
</comment>
<dbReference type="Pfam" id="PF07765">
    <property type="entry name" value="KIP1"/>
    <property type="match status" value="1"/>
</dbReference>
<dbReference type="InterPro" id="IPR051861">
    <property type="entry name" value="NET_actin-binding_domain"/>
</dbReference>
<protein>
    <submittedName>
        <fullName evidence="6">Protein NETWORKED 3B-like</fullName>
    </submittedName>
</protein>
<dbReference type="GeneID" id="109125975"/>
<dbReference type="InterPro" id="IPR011684">
    <property type="entry name" value="NAB"/>
</dbReference>
<reference evidence="5" key="1">
    <citation type="journal article" date="2014" name="Nat. Commun.">
        <title>The emerging biofuel crop Camelina sativa retains a highly undifferentiated hexaploid genome structure.</title>
        <authorList>
            <person name="Kagale S."/>
            <person name="Koh C."/>
            <person name="Nixon J."/>
            <person name="Bollina V."/>
            <person name="Clarke W.E."/>
            <person name="Tuteja R."/>
            <person name="Spillane C."/>
            <person name="Robinson S.J."/>
            <person name="Links M.G."/>
            <person name="Clarke C."/>
            <person name="Higgins E.E."/>
            <person name="Huebert T."/>
            <person name="Sharpe A.G."/>
            <person name="Parkin I.A."/>
        </authorList>
    </citation>
    <scope>NUCLEOTIDE SEQUENCE [LARGE SCALE GENOMIC DNA]</scope>
    <source>
        <strain evidence="5">cv. DH55</strain>
    </source>
</reference>